<gene>
    <name evidence="4" type="primary">fliE</name>
    <name evidence="6" type="ORF">Tfer_0569</name>
</gene>
<dbReference type="GO" id="GO:0003774">
    <property type="term" value="F:cytoskeletal motor activity"/>
    <property type="evidence" value="ECO:0007669"/>
    <property type="project" value="InterPro"/>
</dbReference>
<evidence type="ECO:0000313" key="7">
    <source>
        <dbReference type="Proteomes" id="UP000037175"/>
    </source>
</evidence>
<dbReference type="NCBIfam" id="TIGR00205">
    <property type="entry name" value="fliE"/>
    <property type="match status" value="1"/>
</dbReference>
<accession>A0A0L6W716</accession>
<dbReference type="EMBL" id="LGTE01000002">
    <property type="protein sequence ID" value="KNZ70889.1"/>
    <property type="molecule type" value="Genomic_DNA"/>
</dbReference>
<dbReference type="Proteomes" id="UP000037175">
    <property type="component" value="Unassembled WGS sequence"/>
</dbReference>
<dbReference type="PRINTS" id="PR01006">
    <property type="entry name" value="FLGHOOKFLIE"/>
</dbReference>
<keyword evidence="7" id="KW-1185">Reference proteome</keyword>
<dbReference type="AlphaFoldDB" id="A0A0L6W716"/>
<keyword evidence="6" id="KW-0966">Cell projection</keyword>
<dbReference type="Pfam" id="PF02049">
    <property type="entry name" value="FliE"/>
    <property type="match status" value="1"/>
</dbReference>
<sequence length="99" mass="11277">MKIDQLLTAQPVVLTDSRPTNEDNSETVSFGEFLKKALNEVNNLQVQSEEMKQKLVTGQIENVHDVMIAAEKANLAFELTLQVRNKIVEAYQEIMRMQV</sequence>
<evidence type="ECO:0000256" key="5">
    <source>
        <dbReference type="NCBIfam" id="TIGR00205"/>
    </source>
</evidence>
<keyword evidence="6" id="KW-0282">Flagellum</keyword>
<name>A0A0L6W716_9FIRM</name>
<evidence type="ECO:0000256" key="3">
    <source>
        <dbReference type="ARBA" id="ARBA00023143"/>
    </source>
</evidence>
<dbReference type="HAMAP" id="MF_00724">
    <property type="entry name" value="FliE"/>
    <property type="match status" value="1"/>
</dbReference>
<dbReference type="InterPro" id="IPR001624">
    <property type="entry name" value="FliE"/>
</dbReference>
<dbReference type="PANTHER" id="PTHR34653:SF1">
    <property type="entry name" value="FLAGELLAR HOOK-BASAL BODY COMPLEX PROTEIN FLIE"/>
    <property type="match status" value="1"/>
</dbReference>
<comment type="subcellular location">
    <subcellularLocation>
        <location evidence="1 4">Bacterial flagellum basal body</location>
    </subcellularLocation>
</comment>
<proteinExistence type="inferred from homology"/>
<dbReference type="GO" id="GO:0009425">
    <property type="term" value="C:bacterial-type flagellum basal body"/>
    <property type="evidence" value="ECO:0007669"/>
    <property type="project" value="UniProtKB-SubCell"/>
</dbReference>
<organism evidence="6 7">
    <name type="scientific">Thermincola ferriacetica</name>
    <dbReference type="NCBI Taxonomy" id="281456"/>
    <lineage>
        <taxon>Bacteria</taxon>
        <taxon>Bacillati</taxon>
        <taxon>Bacillota</taxon>
        <taxon>Clostridia</taxon>
        <taxon>Eubacteriales</taxon>
        <taxon>Thermincolaceae</taxon>
        <taxon>Thermincola</taxon>
    </lineage>
</organism>
<comment type="similarity">
    <text evidence="2 4">Belongs to the FliE family.</text>
</comment>
<evidence type="ECO:0000256" key="2">
    <source>
        <dbReference type="ARBA" id="ARBA00009272"/>
    </source>
</evidence>
<dbReference type="RefSeq" id="WP_013120411.1">
    <property type="nucleotide sequence ID" value="NZ_LGTE01000002.1"/>
</dbReference>
<evidence type="ECO:0000313" key="6">
    <source>
        <dbReference type="EMBL" id="KNZ70889.1"/>
    </source>
</evidence>
<keyword evidence="3 4" id="KW-0975">Bacterial flagellum</keyword>
<dbReference type="PANTHER" id="PTHR34653">
    <property type="match status" value="1"/>
</dbReference>
<evidence type="ECO:0000256" key="4">
    <source>
        <dbReference type="HAMAP-Rule" id="MF_00724"/>
    </source>
</evidence>
<keyword evidence="6" id="KW-0969">Cilium</keyword>
<dbReference type="GO" id="GO:0005198">
    <property type="term" value="F:structural molecule activity"/>
    <property type="evidence" value="ECO:0007669"/>
    <property type="project" value="UniProtKB-UniRule"/>
</dbReference>
<evidence type="ECO:0000256" key="1">
    <source>
        <dbReference type="ARBA" id="ARBA00004117"/>
    </source>
</evidence>
<protein>
    <recommendedName>
        <fullName evidence="4 5">Flagellar hook-basal body complex protein FliE</fullName>
    </recommendedName>
</protein>
<dbReference type="GO" id="GO:0071973">
    <property type="term" value="P:bacterial-type flagellum-dependent cell motility"/>
    <property type="evidence" value="ECO:0007669"/>
    <property type="project" value="InterPro"/>
</dbReference>
<dbReference type="PATRIC" id="fig|281456.6.peg.601"/>
<reference evidence="7" key="1">
    <citation type="submission" date="2015-07" db="EMBL/GenBank/DDBJ databases">
        <title>Complete Genome of Thermincola ferriacetica strain Z-0001T.</title>
        <authorList>
            <person name="Lusk B."/>
            <person name="Badalamenti J.P."/>
            <person name="Parameswaran P."/>
            <person name="Bond D.R."/>
            <person name="Torres C.I."/>
        </authorList>
    </citation>
    <scope>NUCLEOTIDE SEQUENCE [LARGE SCALE GENOMIC DNA]</scope>
    <source>
        <strain evidence="7">Z-0001</strain>
    </source>
</reference>
<comment type="caution">
    <text evidence="6">The sequence shown here is derived from an EMBL/GenBank/DDBJ whole genome shotgun (WGS) entry which is preliminary data.</text>
</comment>